<keyword evidence="11" id="KW-1185">Reference proteome</keyword>
<dbReference type="InterPro" id="IPR037519">
    <property type="entry name" value="LITAF_fam"/>
</dbReference>
<protein>
    <recommendedName>
        <fullName evidence="9">LITAF domain-containing protein</fullName>
    </recommendedName>
</protein>
<dbReference type="Ensembl" id="ENSHHUT00000012457.1">
    <property type="protein sequence ID" value="ENSHHUP00000012081.1"/>
    <property type="gene ID" value="ENSHHUG00000007376.1"/>
</dbReference>
<dbReference type="GO" id="GO:0005634">
    <property type="term" value="C:nucleus"/>
    <property type="evidence" value="ECO:0007669"/>
    <property type="project" value="TreeGrafter"/>
</dbReference>
<dbReference type="PROSITE" id="PS51837">
    <property type="entry name" value="LITAF"/>
    <property type="match status" value="1"/>
</dbReference>
<dbReference type="InterPro" id="IPR006629">
    <property type="entry name" value="LITAF"/>
</dbReference>
<evidence type="ECO:0000256" key="3">
    <source>
        <dbReference type="ARBA" id="ARBA00004630"/>
    </source>
</evidence>
<reference evidence="10" key="2">
    <citation type="submission" date="2025-08" db="UniProtKB">
        <authorList>
            <consortium name="Ensembl"/>
        </authorList>
    </citation>
    <scope>IDENTIFICATION</scope>
</reference>
<evidence type="ECO:0000256" key="7">
    <source>
        <dbReference type="ARBA" id="ARBA00023136"/>
    </source>
</evidence>
<name>A0A4W5KJC9_9TELE</name>
<dbReference type="GeneTree" id="ENSGT00940000155366"/>
<keyword evidence="5" id="KW-0479">Metal-binding</keyword>
<keyword evidence="6" id="KW-0862">Zinc</keyword>
<keyword evidence="8" id="KW-0812">Transmembrane</keyword>
<dbReference type="Pfam" id="PF10601">
    <property type="entry name" value="zf-LITAF-like"/>
    <property type="match status" value="1"/>
</dbReference>
<evidence type="ECO:0000256" key="5">
    <source>
        <dbReference type="ARBA" id="ARBA00022723"/>
    </source>
</evidence>
<keyword evidence="8" id="KW-1133">Transmembrane helix</keyword>
<feature type="transmembrane region" description="Helical" evidence="8">
    <location>
        <begin position="12"/>
        <end position="35"/>
    </location>
</feature>
<accession>A0A4W5KJC9</accession>
<dbReference type="STRING" id="62062.ENSHHUP00000012081"/>
<reference evidence="10" key="3">
    <citation type="submission" date="2025-09" db="UniProtKB">
        <authorList>
            <consortium name="Ensembl"/>
        </authorList>
    </citation>
    <scope>IDENTIFICATION</scope>
</reference>
<evidence type="ECO:0000256" key="8">
    <source>
        <dbReference type="SAM" id="Phobius"/>
    </source>
</evidence>
<evidence type="ECO:0000256" key="1">
    <source>
        <dbReference type="ARBA" id="ARBA00004125"/>
    </source>
</evidence>
<organism evidence="10 11">
    <name type="scientific">Hucho hucho</name>
    <name type="common">huchen</name>
    <dbReference type="NCBI Taxonomy" id="62062"/>
    <lineage>
        <taxon>Eukaryota</taxon>
        <taxon>Metazoa</taxon>
        <taxon>Chordata</taxon>
        <taxon>Craniata</taxon>
        <taxon>Vertebrata</taxon>
        <taxon>Euteleostomi</taxon>
        <taxon>Actinopterygii</taxon>
        <taxon>Neopterygii</taxon>
        <taxon>Teleostei</taxon>
        <taxon>Protacanthopterygii</taxon>
        <taxon>Salmoniformes</taxon>
        <taxon>Salmonidae</taxon>
        <taxon>Salmoninae</taxon>
        <taxon>Hucho</taxon>
    </lineage>
</organism>
<dbReference type="PANTHER" id="PTHR23292">
    <property type="entry name" value="LIPOPOLYSACCHARIDE-INDUCED TUMOR NECROSIS FACTOR-ALPHA FACTOR"/>
    <property type="match status" value="1"/>
</dbReference>
<dbReference type="SMART" id="SM00714">
    <property type="entry name" value="LITAF"/>
    <property type="match status" value="1"/>
</dbReference>
<keyword evidence="7 8" id="KW-0472">Membrane</keyword>
<sequence length="119" mass="13025">MSPNLVSFSLSLVTHVIMSPNLVSFSLSLVTHVIMYPNLVIMTPSLMEVGGSTLCPHCQQTVVTKTETNPGLLTWLICGGLFIVGCWPCCAIPFCVDSCKDVDHSCPTCNKIIYVYKRI</sequence>
<reference evidence="11" key="1">
    <citation type="submission" date="2018-06" db="EMBL/GenBank/DDBJ databases">
        <title>Genome assembly of Danube salmon.</title>
        <authorList>
            <person name="Macqueen D.J."/>
            <person name="Gundappa M.K."/>
        </authorList>
    </citation>
    <scope>NUCLEOTIDE SEQUENCE [LARGE SCALE GENOMIC DNA]</scope>
</reference>
<dbReference type="PANTHER" id="PTHR23292:SF46">
    <property type="entry name" value="LIPOPOLYSACCHARIDE-INDUCED TUMOR NECROSIS FACTOR-ALPHA FACTOR HOMOLOG"/>
    <property type="match status" value="1"/>
</dbReference>
<dbReference type="GO" id="GO:0098574">
    <property type="term" value="C:cytoplasmic side of lysosomal membrane"/>
    <property type="evidence" value="ECO:0007669"/>
    <property type="project" value="TreeGrafter"/>
</dbReference>
<feature type="transmembrane region" description="Helical" evidence="8">
    <location>
        <begin position="72"/>
        <end position="96"/>
    </location>
</feature>
<dbReference type="AlphaFoldDB" id="A0A4W5KJC9"/>
<evidence type="ECO:0000256" key="6">
    <source>
        <dbReference type="ARBA" id="ARBA00022833"/>
    </source>
</evidence>
<evidence type="ECO:0000256" key="2">
    <source>
        <dbReference type="ARBA" id="ARBA00004414"/>
    </source>
</evidence>
<proteinExistence type="inferred from homology"/>
<dbReference type="GO" id="GO:0098560">
    <property type="term" value="C:cytoplasmic side of late endosome membrane"/>
    <property type="evidence" value="ECO:0007669"/>
    <property type="project" value="TreeGrafter"/>
</dbReference>
<comment type="subcellular location">
    <subcellularLocation>
        <location evidence="1">Endosome membrane</location>
        <topology evidence="1">Peripheral membrane protein</topology>
        <orientation evidence="1">Cytoplasmic side</orientation>
    </subcellularLocation>
    <subcellularLocation>
        <location evidence="2">Late endosome membrane</location>
    </subcellularLocation>
    <subcellularLocation>
        <location evidence="3">Lysosome membrane</location>
        <topology evidence="3">Peripheral membrane protein</topology>
        <orientation evidence="3">Cytoplasmic side</orientation>
    </subcellularLocation>
</comment>
<evidence type="ECO:0000313" key="11">
    <source>
        <dbReference type="Proteomes" id="UP000314982"/>
    </source>
</evidence>
<evidence type="ECO:0000313" key="10">
    <source>
        <dbReference type="Ensembl" id="ENSHHUP00000012081.1"/>
    </source>
</evidence>
<dbReference type="GO" id="GO:0008270">
    <property type="term" value="F:zinc ion binding"/>
    <property type="evidence" value="ECO:0007669"/>
    <property type="project" value="TreeGrafter"/>
</dbReference>
<evidence type="ECO:0000259" key="9">
    <source>
        <dbReference type="PROSITE" id="PS51837"/>
    </source>
</evidence>
<feature type="domain" description="LITAF" evidence="9">
    <location>
        <begin position="35"/>
        <end position="118"/>
    </location>
</feature>
<evidence type="ECO:0000256" key="4">
    <source>
        <dbReference type="ARBA" id="ARBA00005975"/>
    </source>
</evidence>
<comment type="similarity">
    <text evidence="4">Belongs to the CDIP1/LITAF family.</text>
</comment>
<dbReference type="Proteomes" id="UP000314982">
    <property type="component" value="Unassembled WGS sequence"/>
</dbReference>